<dbReference type="EC" id="2.4.-.-" evidence="2"/>
<dbReference type="SUPFAM" id="SSF53756">
    <property type="entry name" value="UDP-Glycosyltransferase/glycogen phosphorylase"/>
    <property type="match status" value="1"/>
</dbReference>
<dbReference type="EMBL" id="JASKNE010000001">
    <property type="protein sequence ID" value="MDK1684856.1"/>
    <property type="molecule type" value="Genomic_DNA"/>
</dbReference>
<protein>
    <submittedName>
        <fullName evidence="2">Glycosyltransferase</fullName>
        <ecNumber evidence="2">2.4.-.-</ecNumber>
    </submittedName>
</protein>
<dbReference type="GO" id="GO:0016757">
    <property type="term" value="F:glycosyltransferase activity"/>
    <property type="evidence" value="ECO:0007669"/>
    <property type="project" value="UniProtKB-KW"/>
</dbReference>
<accession>A0AAW6UUH4</accession>
<keyword evidence="1 2" id="KW-0808">Transferase</keyword>
<sequence length="375" mass="43103">MNVLIDLSAVRTGGGLQLALNYLLVNKSNSMLNFYIILNEELKQNNEIMNKSISNKVIGFCPNNLINRFFFEYKQIPSLINKYKISKVFTFFGAGLPETVSAKTIVGVAYPIICYPESPYWNYIPKFEKIKKNIWNKIRVNRLKKADIIIAETEVMKHRLHSLFNSEKKKIVVFPPTVSKFIDNKDLVFKTNSCFTVLVLSGLAFHKNNWRLYDVACILNDQNISVKFLCSFNKDDFIAHIKSMINKNIDSLIIDKYFEFIGTVKPDKINSLYERSNALINISDLESYSNNYMESWKASVLLICSDRDFAHSICRDSALYCEPHSVISIANTLIKAVNLNEVEFKSFLKNGKLYLKELPSIEEKNAFINSLLLSE</sequence>
<organism evidence="2 3">
    <name type="scientific">Acinetobacter terrestris</name>
    <dbReference type="NCBI Taxonomy" id="2529843"/>
    <lineage>
        <taxon>Bacteria</taxon>
        <taxon>Pseudomonadati</taxon>
        <taxon>Pseudomonadota</taxon>
        <taxon>Gammaproteobacteria</taxon>
        <taxon>Moraxellales</taxon>
        <taxon>Moraxellaceae</taxon>
        <taxon>Acinetobacter</taxon>
        <taxon>Acinetobacter Taxon 24</taxon>
    </lineage>
</organism>
<dbReference type="RefSeq" id="WP_284067610.1">
    <property type="nucleotide sequence ID" value="NZ_JASKNE010000001.1"/>
</dbReference>
<keyword evidence="2" id="KW-0328">Glycosyltransferase</keyword>
<gene>
    <name evidence="2" type="ORF">QOR41_13725</name>
</gene>
<dbReference type="PANTHER" id="PTHR46401:SF2">
    <property type="entry name" value="GLYCOSYLTRANSFERASE WBBK-RELATED"/>
    <property type="match status" value="1"/>
</dbReference>
<name>A0AAW6UUH4_9GAMM</name>
<reference evidence="2" key="1">
    <citation type="submission" date="2023-04" db="EMBL/GenBank/DDBJ databases">
        <title>The environmental microbiomes in feedlot watering bowls are a reservoir of florfenicol resistance for bovine respiratory disease pathogens.</title>
        <authorList>
            <person name="Kos D.W."/>
            <person name="Ruzzini A.C."/>
            <person name="Schreiner B."/>
            <person name="Jelinski M.D."/>
        </authorList>
    </citation>
    <scope>NUCLEOTIDE SEQUENCE</scope>
    <source>
        <strain evidence="2">WB3</strain>
    </source>
</reference>
<dbReference type="PANTHER" id="PTHR46401">
    <property type="entry name" value="GLYCOSYLTRANSFERASE WBBK-RELATED"/>
    <property type="match status" value="1"/>
</dbReference>
<dbReference type="Gene3D" id="3.40.50.2000">
    <property type="entry name" value="Glycogen Phosphorylase B"/>
    <property type="match status" value="2"/>
</dbReference>
<evidence type="ECO:0000256" key="1">
    <source>
        <dbReference type="ARBA" id="ARBA00022679"/>
    </source>
</evidence>
<dbReference type="Proteomes" id="UP001241935">
    <property type="component" value="Unassembled WGS sequence"/>
</dbReference>
<dbReference type="GO" id="GO:0009103">
    <property type="term" value="P:lipopolysaccharide biosynthetic process"/>
    <property type="evidence" value="ECO:0007669"/>
    <property type="project" value="TreeGrafter"/>
</dbReference>
<proteinExistence type="predicted"/>
<evidence type="ECO:0000313" key="2">
    <source>
        <dbReference type="EMBL" id="MDK1684856.1"/>
    </source>
</evidence>
<comment type="caution">
    <text evidence="2">The sequence shown here is derived from an EMBL/GenBank/DDBJ whole genome shotgun (WGS) entry which is preliminary data.</text>
</comment>
<dbReference type="AlphaFoldDB" id="A0AAW6UUH4"/>
<evidence type="ECO:0000313" key="3">
    <source>
        <dbReference type="Proteomes" id="UP001241935"/>
    </source>
</evidence>